<dbReference type="GO" id="GO:1902475">
    <property type="term" value="P:L-alpha-amino acid transmembrane transport"/>
    <property type="evidence" value="ECO:0007669"/>
    <property type="project" value="UniProtKB-ARBA"/>
</dbReference>
<dbReference type="Pfam" id="PF00375">
    <property type="entry name" value="SDF"/>
    <property type="match status" value="1"/>
</dbReference>
<feature type="transmembrane region" description="Helical" evidence="8">
    <location>
        <begin position="72"/>
        <end position="91"/>
    </location>
</feature>
<feature type="transmembrane region" description="Helical" evidence="8">
    <location>
        <begin position="103"/>
        <end position="128"/>
    </location>
</feature>
<keyword evidence="4" id="KW-0769">Symport</keyword>
<dbReference type="InterPro" id="IPR050746">
    <property type="entry name" value="DAACS"/>
</dbReference>
<feature type="transmembrane region" description="Helical" evidence="8">
    <location>
        <begin position="436"/>
        <end position="458"/>
    </location>
</feature>
<proteinExistence type="predicted"/>
<name>A0A6G7GR58_KUEST</name>
<comment type="subcellular location">
    <subcellularLocation>
        <location evidence="1">Membrane</location>
        <topology evidence="1">Multi-pass membrane protein</topology>
    </subcellularLocation>
</comment>
<evidence type="ECO:0000256" key="7">
    <source>
        <dbReference type="ARBA" id="ARBA00023180"/>
    </source>
</evidence>
<keyword evidence="3 8" id="KW-0812">Transmembrane</keyword>
<accession>A0A6G7GR58</accession>
<gene>
    <name evidence="9" type="primary">gltP</name>
    <name evidence="9" type="ORF">KsCSTR_26890</name>
</gene>
<dbReference type="InterPro" id="IPR001991">
    <property type="entry name" value="Na-dicarboxylate_symporter"/>
</dbReference>
<evidence type="ECO:0000256" key="6">
    <source>
        <dbReference type="ARBA" id="ARBA00023136"/>
    </source>
</evidence>
<dbReference type="InterPro" id="IPR036458">
    <property type="entry name" value="Na:dicarbo_symporter_sf"/>
</dbReference>
<dbReference type="Proteomes" id="UP000501926">
    <property type="component" value="Chromosome"/>
</dbReference>
<dbReference type="PRINTS" id="PR00173">
    <property type="entry name" value="EDTRNSPORT"/>
</dbReference>
<evidence type="ECO:0000256" key="3">
    <source>
        <dbReference type="ARBA" id="ARBA00022692"/>
    </source>
</evidence>
<evidence type="ECO:0000256" key="2">
    <source>
        <dbReference type="ARBA" id="ARBA00022448"/>
    </source>
</evidence>
<keyword evidence="5 8" id="KW-1133">Transmembrane helix</keyword>
<dbReference type="PANTHER" id="PTHR11958:SF63">
    <property type="entry name" value="AMINO ACID TRANSPORTER"/>
    <property type="match status" value="1"/>
</dbReference>
<dbReference type="AlphaFoldDB" id="A0A6G7GR58"/>
<feature type="transmembrane region" description="Helical" evidence="8">
    <location>
        <begin position="306"/>
        <end position="327"/>
    </location>
</feature>
<dbReference type="GO" id="GO:0015293">
    <property type="term" value="F:symporter activity"/>
    <property type="evidence" value="ECO:0007669"/>
    <property type="project" value="UniProtKB-KW"/>
</dbReference>
<reference evidence="9 10" key="1">
    <citation type="submission" date="2020-02" db="EMBL/GenBank/DDBJ databases">
        <title>Newly sequenced genome of strain CSTR1 showed variability in Candidatus Kuenenia stuttgartiensis genomes.</title>
        <authorList>
            <person name="Ding C."/>
            <person name="Adrian L."/>
        </authorList>
    </citation>
    <scope>NUCLEOTIDE SEQUENCE [LARGE SCALE GENOMIC DNA]</scope>
    <source>
        <strain evidence="9 10">CSTR1</strain>
    </source>
</reference>
<keyword evidence="2" id="KW-0813">Transport</keyword>
<protein>
    <submittedName>
        <fullName evidence="9">Putative sodium or proton dependent glutamate transport protein</fullName>
    </submittedName>
</protein>
<evidence type="ECO:0000256" key="8">
    <source>
        <dbReference type="SAM" id="Phobius"/>
    </source>
</evidence>
<dbReference type="EMBL" id="CP049055">
    <property type="protein sequence ID" value="QII12068.1"/>
    <property type="molecule type" value="Genomic_DNA"/>
</dbReference>
<organism evidence="9 10">
    <name type="scientific">Kuenenia stuttgartiensis</name>
    <dbReference type="NCBI Taxonomy" id="174633"/>
    <lineage>
        <taxon>Bacteria</taxon>
        <taxon>Pseudomonadati</taxon>
        <taxon>Planctomycetota</taxon>
        <taxon>Candidatus Brocadiia</taxon>
        <taxon>Candidatus Brocadiales</taxon>
        <taxon>Candidatus Brocadiaceae</taxon>
        <taxon>Candidatus Kuenenia</taxon>
    </lineage>
</organism>
<dbReference type="PANTHER" id="PTHR11958">
    <property type="entry name" value="SODIUM/DICARBOXYLATE SYMPORTER-RELATED"/>
    <property type="match status" value="1"/>
</dbReference>
<dbReference type="PROSITE" id="PS00714">
    <property type="entry name" value="NA_DICARBOXYL_SYMP_2"/>
    <property type="match status" value="1"/>
</dbReference>
<feature type="transmembrane region" description="Helical" evidence="8">
    <location>
        <begin position="411"/>
        <end position="430"/>
    </location>
</feature>
<evidence type="ECO:0000313" key="9">
    <source>
        <dbReference type="EMBL" id="QII12068.1"/>
    </source>
</evidence>
<evidence type="ECO:0000256" key="5">
    <source>
        <dbReference type="ARBA" id="ARBA00022989"/>
    </source>
</evidence>
<keyword evidence="7" id="KW-0325">Glycoprotein</keyword>
<dbReference type="GO" id="GO:0016020">
    <property type="term" value="C:membrane"/>
    <property type="evidence" value="ECO:0007669"/>
    <property type="project" value="UniProtKB-SubCell"/>
</dbReference>
<dbReference type="SUPFAM" id="SSF118215">
    <property type="entry name" value="Proton glutamate symport protein"/>
    <property type="match status" value="1"/>
</dbReference>
<feature type="transmembrane region" description="Helical" evidence="8">
    <location>
        <begin position="265"/>
        <end position="286"/>
    </location>
</feature>
<evidence type="ECO:0000256" key="4">
    <source>
        <dbReference type="ARBA" id="ARBA00022847"/>
    </source>
</evidence>
<dbReference type="Gene3D" id="1.10.3860.10">
    <property type="entry name" value="Sodium:dicarboxylate symporter"/>
    <property type="match status" value="1"/>
</dbReference>
<sequence length="490" mass="52516">MGSTSIVVSSLLQHVKELRYSLTSRHKQRAQGKTYEKNRFLQNNTIITMSQIIPNREDSPLQTKPANKRSKIILYIIIAVVAGMVTGGFVPDIAVKFSLLGEIFINALMMLVIPIVILSLIVGITNLGDLSSLGTLGWRTIVYYLTTTCIAVLIGIALVNIIQPGKGLSTGEIYPDASYTIQENNPYGVNEDTMGGVFRQILIGDKESGKQGMLPHNIFAAMAQMEILPLIVFSILIGLSLSALGPKAQSAVNVISILNDAVMKITHWVLYIAPIGIFGLISSRVGQAGGFSGFIPELYLLGKYSFTVLIGLAIHGFVILPLILKIFGKRSPVIFGKGMSAALLNAFSTASSSATLPLTMQCAEEKNKISNRTASFVLPLGATINMDGTALYEAVTAIFIAQAYGITMTPAMQIIIFVTATLAAIGAAGIPEAGLITMVIVLKSVGLPIEGIGLILAIDWILDRFRTAVNVWGDSVGAGVIERYELNKNI</sequence>
<dbReference type="InterPro" id="IPR018107">
    <property type="entry name" value="Na-dicarboxylate_symporter_CS"/>
</dbReference>
<keyword evidence="6 8" id="KW-0472">Membrane</keyword>
<evidence type="ECO:0000313" key="10">
    <source>
        <dbReference type="Proteomes" id="UP000501926"/>
    </source>
</evidence>
<feature type="transmembrane region" description="Helical" evidence="8">
    <location>
        <begin position="218"/>
        <end position="244"/>
    </location>
</feature>
<feature type="transmembrane region" description="Helical" evidence="8">
    <location>
        <begin position="140"/>
        <end position="162"/>
    </location>
</feature>
<evidence type="ECO:0000256" key="1">
    <source>
        <dbReference type="ARBA" id="ARBA00004141"/>
    </source>
</evidence>